<dbReference type="Gene3D" id="3.90.470.20">
    <property type="entry name" value="4'-phosphopantetheinyl transferase domain"/>
    <property type="match status" value="1"/>
</dbReference>
<keyword evidence="5 8" id="KW-0460">Magnesium</keyword>
<keyword evidence="8" id="KW-0963">Cytoplasm</keyword>
<name>A0A7C6AAT1_UNCW3</name>
<keyword evidence="1 8" id="KW-0444">Lipid biosynthesis</keyword>
<gene>
    <name evidence="8 10" type="primary">acpS</name>
    <name evidence="10" type="ORF">ENW73_08865</name>
</gene>
<sequence>MALFGIGIDLVKVSRIKAVMERFPNRFKTRIFTKNEIEFCENRANSYLSYAVRFAAKEAFAKALGTGLRGKIAWRDIEVVDDELSKPSLVITGKALKILGKRKVHTSLSHTEDYATAIVIIEDIPTR</sequence>
<evidence type="ECO:0000256" key="2">
    <source>
        <dbReference type="ARBA" id="ARBA00022679"/>
    </source>
</evidence>
<evidence type="ECO:0000256" key="1">
    <source>
        <dbReference type="ARBA" id="ARBA00022516"/>
    </source>
</evidence>
<dbReference type="GO" id="GO:0005737">
    <property type="term" value="C:cytoplasm"/>
    <property type="evidence" value="ECO:0007669"/>
    <property type="project" value="UniProtKB-SubCell"/>
</dbReference>
<evidence type="ECO:0000256" key="5">
    <source>
        <dbReference type="ARBA" id="ARBA00022842"/>
    </source>
</evidence>
<dbReference type="GO" id="GO:0008897">
    <property type="term" value="F:holo-[acyl-carrier-protein] synthase activity"/>
    <property type="evidence" value="ECO:0007669"/>
    <property type="project" value="UniProtKB-UniRule"/>
</dbReference>
<dbReference type="GO" id="GO:0006633">
    <property type="term" value="P:fatty acid biosynthetic process"/>
    <property type="evidence" value="ECO:0007669"/>
    <property type="project" value="UniProtKB-UniRule"/>
</dbReference>
<comment type="subcellular location">
    <subcellularLocation>
        <location evidence="8">Cytoplasm</location>
    </subcellularLocation>
</comment>
<organism evidence="10">
    <name type="scientific">candidate division WOR-3 bacterium</name>
    <dbReference type="NCBI Taxonomy" id="2052148"/>
    <lineage>
        <taxon>Bacteria</taxon>
        <taxon>Bacteria division WOR-3</taxon>
    </lineage>
</organism>
<feature type="domain" description="4'-phosphopantetheinyl transferase" evidence="9">
    <location>
        <begin position="5"/>
        <end position="119"/>
    </location>
</feature>
<evidence type="ECO:0000259" key="9">
    <source>
        <dbReference type="Pfam" id="PF01648"/>
    </source>
</evidence>
<dbReference type="InterPro" id="IPR008278">
    <property type="entry name" value="4-PPantetheinyl_Trfase_dom"/>
</dbReference>
<dbReference type="AlphaFoldDB" id="A0A7C6AAT1"/>
<keyword evidence="6 8" id="KW-0443">Lipid metabolism</keyword>
<evidence type="ECO:0000256" key="8">
    <source>
        <dbReference type="HAMAP-Rule" id="MF_00101"/>
    </source>
</evidence>
<comment type="function">
    <text evidence="8">Transfers the 4'-phosphopantetheine moiety from coenzyme A to a Ser of acyl-carrier-protein.</text>
</comment>
<dbReference type="NCBIfam" id="TIGR00516">
    <property type="entry name" value="acpS"/>
    <property type="match status" value="1"/>
</dbReference>
<comment type="cofactor">
    <cofactor evidence="8">
        <name>Mg(2+)</name>
        <dbReference type="ChEBI" id="CHEBI:18420"/>
    </cofactor>
</comment>
<evidence type="ECO:0000256" key="4">
    <source>
        <dbReference type="ARBA" id="ARBA00022832"/>
    </source>
</evidence>
<comment type="similarity">
    <text evidence="8">Belongs to the P-Pant transferase superfamily. AcpS family.</text>
</comment>
<comment type="caution">
    <text evidence="10">The sequence shown here is derived from an EMBL/GenBank/DDBJ whole genome shotgun (WGS) entry which is preliminary data.</text>
</comment>
<protein>
    <recommendedName>
        <fullName evidence="8">Holo-[acyl-carrier-protein] synthase</fullName>
        <shortName evidence="8">Holo-ACP synthase</shortName>
        <ecNumber evidence="8">2.7.8.7</ecNumber>
    </recommendedName>
    <alternativeName>
        <fullName evidence="8">4'-phosphopantetheinyl transferase AcpS</fullName>
    </alternativeName>
</protein>
<keyword evidence="7 8" id="KW-0275">Fatty acid biosynthesis</keyword>
<dbReference type="Pfam" id="PF01648">
    <property type="entry name" value="ACPS"/>
    <property type="match status" value="1"/>
</dbReference>
<dbReference type="InterPro" id="IPR004568">
    <property type="entry name" value="Ppantetheine-prot_Trfase_dom"/>
</dbReference>
<evidence type="ECO:0000256" key="6">
    <source>
        <dbReference type="ARBA" id="ARBA00023098"/>
    </source>
</evidence>
<evidence type="ECO:0000256" key="3">
    <source>
        <dbReference type="ARBA" id="ARBA00022723"/>
    </source>
</evidence>
<dbReference type="InterPro" id="IPR037143">
    <property type="entry name" value="4-PPantetheinyl_Trfase_dom_sf"/>
</dbReference>
<dbReference type="NCBIfam" id="TIGR00556">
    <property type="entry name" value="pantethn_trn"/>
    <property type="match status" value="1"/>
</dbReference>
<evidence type="ECO:0000256" key="7">
    <source>
        <dbReference type="ARBA" id="ARBA00023160"/>
    </source>
</evidence>
<accession>A0A7C6AAT1</accession>
<dbReference type="EMBL" id="DTLI01000212">
    <property type="protein sequence ID" value="HHS52946.1"/>
    <property type="molecule type" value="Genomic_DNA"/>
</dbReference>
<comment type="catalytic activity">
    <reaction evidence="8">
        <text>apo-[ACP] + CoA = holo-[ACP] + adenosine 3',5'-bisphosphate + H(+)</text>
        <dbReference type="Rhea" id="RHEA:12068"/>
        <dbReference type="Rhea" id="RHEA-COMP:9685"/>
        <dbReference type="Rhea" id="RHEA-COMP:9690"/>
        <dbReference type="ChEBI" id="CHEBI:15378"/>
        <dbReference type="ChEBI" id="CHEBI:29999"/>
        <dbReference type="ChEBI" id="CHEBI:57287"/>
        <dbReference type="ChEBI" id="CHEBI:58343"/>
        <dbReference type="ChEBI" id="CHEBI:64479"/>
        <dbReference type="EC" id="2.7.8.7"/>
    </reaction>
</comment>
<keyword evidence="2 8" id="KW-0808">Transferase</keyword>
<dbReference type="InterPro" id="IPR002582">
    <property type="entry name" value="ACPS"/>
</dbReference>
<dbReference type="EC" id="2.7.8.7" evidence="8"/>
<dbReference type="SUPFAM" id="SSF56214">
    <property type="entry name" value="4'-phosphopantetheinyl transferase"/>
    <property type="match status" value="1"/>
</dbReference>
<dbReference type="GO" id="GO:0000287">
    <property type="term" value="F:magnesium ion binding"/>
    <property type="evidence" value="ECO:0007669"/>
    <property type="project" value="UniProtKB-UniRule"/>
</dbReference>
<keyword evidence="3 8" id="KW-0479">Metal-binding</keyword>
<keyword evidence="4 8" id="KW-0276">Fatty acid metabolism</keyword>
<feature type="binding site" evidence="8">
    <location>
        <position position="9"/>
    </location>
    <ligand>
        <name>Mg(2+)</name>
        <dbReference type="ChEBI" id="CHEBI:18420"/>
    </ligand>
</feature>
<feature type="binding site" evidence="8">
    <location>
        <position position="58"/>
    </location>
    <ligand>
        <name>Mg(2+)</name>
        <dbReference type="ChEBI" id="CHEBI:18420"/>
    </ligand>
</feature>
<proteinExistence type="inferred from homology"/>
<reference evidence="10" key="1">
    <citation type="journal article" date="2020" name="mSystems">
        <title>Genome- and Community-Level Interaction Insights into Carbon Utilization and Element Cycling Functions of Hydrothermarchaeota in Hydrothermal Sediment.</title>
        <authorList>
            <person name="Zhou Z."/>
            <person name="Liu Y."/>
            <person name="Xu W."/>
            <person name="Pan J."/>
            <person name="Luo Z.H."/>
            <person name="Li M."/>
        </authorList>
    </citation>
    <scope>NUCLEOTIDE SEQUENCE [LARGE SCALE GENOMIC DNA]</scope>
    <source>
        <strain evidence="10">SpSt-876</strain>
    </source>
</reference>
<dbReference type="HAMAP" id="MF_00101">
    <property type="entry name" value="AcpS"/>
    <property type="match status" value="1"/>
</dbReference>
<evidence type="ECO:0000313" key="10">
    <source>
        <dbReference type="EMBL" id="HHS52946.1"/>
    </source>
</evidence>